<dbReference type="AlphaFoldDB" id="A0ABD5Y5W8"/>
<dbReference type="EMBL" id="JBHTAS010000001">
    <property type="protein sequence ID" value="MFC7140740.1"/>
    <property type="molecule type" value="Genomic_DNA"/>
</dbReference>
<name>A0ABD5Y5W8_9EURY</name>
<protein>
    <submittedName>
        <fullName evidence="2">Uncharacterized protein</fullName>
    </submittedName>
</protein>
<gene>
    <name evidence="2" type="ORF">ACFQMA_13030</name>
</gene>
<reference evidence="2 3" key="1">
    <citation type="journal article" date="2019" name="Int. J. Syst. Evol. Microbiol.">
        <title>The Global Catalogue of Microorganisms (GCM) 10K type strain sequencing project: providing services to taxonomists for standard genome sequencing and annotation.</title>
        <authorList>
            <consortium name="The Broad Institute Genomics Platform"/>
            <consortium name="The Broad Institute Genome Sequencing Center for Infectious Disease"/>
            <person name="Wu L."/>
            <person name="Ma J."/>
        </authorList>
    </citation>
    <scope>NUCLEOTIDE SEQUENCE [LARGE SCALE GENOMIC DNA]</scope>
    <source>
        <strain evidence="2 3">XZYJT29</strain>
    </source>
</reference>
<keyword evidence="3" id="KW-1185">Reference proteome</keyword>
<sequence>MTDYDVGDIYTDEYSNKREYAPARDVSEEQEEYRLAQLMEDNGGSDASIRDINSAGQDFIFRTGYWIDDKHPSKVNDRSNLGNNYAMDVEFRINPRDHSETSLKDPRPKTTDSGDGDMTVTSLTATAGVGVGPFTAGISVSHPLSSSAEREVDRRDHDEYGDEWTIDSWDTWPTSPSSPDSSSDIDELPTVECQVAPDANGSDYRWIESESRFTWKYYTMSGEIIYRDTGWTGTSQYYIRTGPDGS</sequence>
<dbReference type="RefSeq" id="WP_274321832.1">
    <property type="nucleotide sequence ID" value="NZ_CP118158.1"/>
</dbReference>
<proteinExistence type="predicted"/>
<comment type="caution">
    <text evidence="2">The sequence shown here is derived from an EMBL/GenBank/DDBJ whole genome shotgun (WGS) entry which is preliminary data.</text>
</comment>
<dbReference type="Proteomes" id="UP001596432">
    <property type="component" value="Unassembled WGS sequence"/>
</dbReference>
<feature type="compositionally biased region" description="Basic and acidic residues" evidence="1">
    <location>
        <begin position="92"/>
        <end position="112"/>
    </location>
</feature>
<feature type="region of interest" description="Disordered" evidence="1">
    <location>
        <begin position="166"/>
        <end position="186"/>
    </location>
</feature>
<organism evidence="2 3">
    <name type="scientific">Halosimplex aquaticum</name>
    <dbReference type="NCBI Taxonomy" id="3026162"/>
    <lineage>
        <taxon>Archaea</taxon>
        <taxon>Methanobacteriati</taxon>
        <taxon>Methanobacteriota</taxon>
        <taxon>Stenosarchaea group</taxon>
        <taxon>Halobacteria</taxon>
        <taxon>Halobacteriales</taxon>
        <taxon>Haloarculaceae</taxon>
        <taxon>Halosimplex</taxon>
    </lineage>
</organism>
<feature type="compositionally biased region" description="Low complexity" evidence="1">
    <location>
        <begin position="167"/>
        <end position="182"/>
    </location>
</feature>
<feature type="region of interest" description="Disordered" evidence="1">
    <location>
        <begin position="92"/>
        <end position="117"/>
    </location>
</feature>
<evidence type="ECO:0000313" key="3">
    <source>
        <dbReference type="Proteomes" id="UP001596432"/>
    </source>
</evidence>
<evidence type="ECO:0000256" key="1">
    <source>
        <dbReference type="SAM" id="MobiDB-lite"/>
    </source>
</evidence>
<accession>A0ABD5Y5W8</accession>
<dbReference type="GeneID" id="78821046"/>
<evidence type="ECO:0000313" key="2">
    <source>
        <dbReference type="EMBL" id="MFC7140740.1"/>
    </source>
</evidence>